<keyword evidence="9 12" id="KW-0175">Coiled coil</keyword>
<dbReference type="GO" id="GO:0008569">
    <property type="term" value="F:minus-end-directed microtubule motor activity"/>
    <property type="evidence" value="ECO:0007669"/>
    <property type="project" value="InterPro"/>
</dbReference>
<evidence type="ECO:0000259" key="17">
    <source>
        <dbReference type="Pfam" id="PF18198"/>
    </source>
</evidence>
<dbReference type="Gene3D" id="1.10.8.720">
    <property type="entry name" value="Region D6 of dynein motor"/>
    <property type="match status" value="1"/>
</dbReference>
<keyword evidence="20" id="KW-1185">Reference proteome</keyword>
<keyword evidence="11" id="KW-0206">Cytoskeleton</keyword>
<dbReference type="InterPro" id="IPR035706">
    <property type="entry name" value="AAA_9"/>
</dbReference>
<feature type="domain" description="Dynein heavy chain C-terminal" evidence="18">
    <location>
        <begin position="1228"/>
        <end position="1531"/>
    </location>
</feature>
<evidence type="ECO:0000313" key="20">
    <source>
        <dbReference type="Proteomes" id="UP000027361"/>
    </source>
</evidence>
<evidence type="ECO:0000313" key="19">
    <source>
        <dbReference type="EMBL" id="KDN51345.1"/>
    </source>
</evidence>
<dbReference type="PANTHER" id="PTHR45703:SF36">
    <property type="entry name" value="DYNEIN HEAVY CHAIN, CYTOPLASMIC"/>
    <property type="match status" value="1"/>
</dbReference>
<dbReference type="GO" id="GO:0005524">
    <property type="term" value="F:ATP binding"/>
    <property type="evidence" value="ECO:0007669"/>
    <property type="project" value="UniProtKB-KW"/>
</dbReference>
<dbReference type="Pfam" id="PF12781">
    <property type="entry name" value="AAA_9"/>
    <property type="match status" value="1"/>
</dbReference>
<dbReference type="Pfam" id="PF18199">
    <property type="entry name" value="Dynein_C"/>
    <property type="match status" value="1"/>
</dbReference>
<dbReference type="FunFam" id="1.20.1270.280:FF:000004">
    <property type="entry name" value="Cytoplasmic dynein heavy chain 2"/>
    <property type="match status" value="1"/>
</dbReference>
<dbReference type="OrthoDB" id="447173at2759"/>
<evidence type="ECO:0000256" key="6">
    <source>
        <dbReference type="ARBA" id="ARBA00022741"/>
    </source>
</evidence>
<dbReference type="Gene3D" id="1.20.920.20">
    <property type="match status" value="2"/>
</dbReference>
<dbReference type="FunFam" id="3.40.50.300:FF:000373">
    <property type="entry name" value="Cytoplasmic dynein heavy chain 2"/>
    <property type="match status" value="1"/>
</dbReference>
<comment type="subcellular location">
    <subcellularLocation>
        <location evidence="1">Cytoplasm</location>
        <location evidence="1">Cytoskeleton</location>
    </subcellularLocation>
</comment>
<sequence length="1534" mass="171591">MPIPISKAPGDWHPTAYRTVAAEMTGTLDLGPFAPQVIDALVHVHFSVYAAIERLKRRQGRMMQLGPRFFLDFIHHYVTLSNEKREALEEEQRHLNVGLDKLKETVDAVSELQKNLAVKRTQLEAKNKEANEKLQRMVADQKSAEEQKLASIQIQGNLEKQEKEIAERREVVMGDLADAEPAVQEAQASVSNIKKQHLTEVRSMGNPPAPVKMAMESVCMILGHRIDSWKSVQAVIRRDDFIASIVNFDTDRMMTKAVREKMKREYLSKPGYDFATIDRASKACGPLAKWVIAQVRFSEILDRVGPLRAEVDSLEEQAQETKQQANTIVEMIKELEGSIVRYKDEYAALISETQAIKSEMASVQRRVDRSIQLLDSLGSEKQRWEASSRTFDTQMSTIVGDALLSAAFLAYAGFFDQQYRENMWATWADHLSQAGVKFKPELSFSDYLSTADDRLRWADKSLPTDTLCTENAIMLKRYSRYPLIIDPSGQATTFLINEYKDRKLTVTSFLDDAFLKNLEGALRFGNPILIQDVEHLDPILNPILNKELRRTGGRVLIRLGSQEIDFSPSFTLFLSTKDPSVEFPSDVCSRVTFVNFTMTRSSLQSQSLDQVLKAERPETDRKRTDLMKLQGEFRLRLRHLEKSLLNALNESQGNILDDDKVIDTLETLKKEAAEVTRKVEETDIIMQEVEDVTAEYLPLAKACSAVFFVLDQLSLISHFYQFSLQFFLDIFDYVLRQNPHLQGVSDPKERLRMLNRDLFLIVFQRTSRALAHEDHVMLALLLARIWRRENDQDDALESAEYSFLLEGDIITSVQQLRLPGPLEAALSSEQKQRLTYLKRLPIFKEIEARLNDNVDSLLRFISSDQPETALLELWDECPPVVDSIRHLLIIKALRPDRLVPAMGALVTSVFGTDLLSETSYDLQSVVAKEIEAATPIALCSVPGFDASYRVDALTRTTGIRCISVAMGSQEGFALADQAINIASRSGQWVLLKNVHLAPSWLSQLEKKLSGAIMNRQFRIFLTMETNPVIPINFLRASRILMNEPPPGLKANMLDSLRGLSPSRLQKGPAESARLFFLLAFFHATITERLRYTPLGWSKAFEFNDSDAEAALNTIEAWLGRTAKGRSNIDPASIPWGALRALLKQSIYGGKVDNNADQLLLDTFVDKIFTPAAYENGFALVRDTKASLLAPEGSKMDQFMAWVEALPDQQPPEWLALPPSAERVIATVQGSNLLNKLVRMRQLADDDETVDASTGQSTAGEASTQPAWMKALQGNVQTWLELLPESLASLSGTSDGMADPLQRFWAREHRSGTGLLSRVRADLSEVVSVCTGQSRQTNHNRSLLNDLPKGIIPASWSVYAVPKSMLLGAWIADLAQRLQQLSEVSKETRLEAFSVQLGLLFSPGAYMTATRQAVAHRAVVSLEHLQLDLKINEQPGGAGGFALTGLRLDGATWTEGRLELNDGATVYLDTCTLVWQPKPDGALSIPIGALGSGTVPISVYLNADRSNPLFNIALPTRRDEDPSAFAQRAVALRAA</sequence>
<keyword evidence="4" id="KW-0963">Cytoplasm</keyword>
<dbReference type="InterPro" id="IPR027417">
    <property type="entry name" value="P-loop_NTPase"/>
</dbReference>
<feature type="domain" description="Dynein heavy chain coiled coil stalk" evidence="15">
    <location>
        <begin position="95"/>
        <end position="427"/>
    </location>
</feature>
<dbReference type="STRING" id="1037660.A0A066WL70"/>
<dbReference type="Pfam" id="PF18198">
    <property type="entry name" value="AAA_lid_11"/>
    <property type="match status" value="1"/>
</dbReference>
<proteinExistence type="inferred from homology"/>
<dbReference type="InterPro" id="IPR042219">
    <property type="entry name" value="AAA_lid_11_sf"/>
</dbReference>
<feature type="domain" description="Dynein heavy chain ATP-binding dynein motor region" evidence="16">
    <location>
        <begin position="456"/>
        <end position="675"/>
    </location>
</feature>
<keyword evidence="5" id="KW-0493">Microtubule</keyword>
<reference evidence="19 20" key="1">
    <citation type="submission" date="2014-05" db="EMBL/GenBank/DDBJ databases">
        <title>Draft genome sequence of a rare smut relative, Tilletiaria anomala UBC 951.</title>
        <authorList>
            <consortium name="DOE Joint Genome Institute"/>
            <person name="Toome M."/>
            <person name="Kuo A."/>
            <person name="Henrissat B."/>
            <person name="Lipzen A."/>
            <person name="Tritt A."/>
            <person name="Yoshinaga Y."/>
            <person name="Zane M."/>
            <person name="Barry K."/>
            <person name="Grigoriev I.V."/>
            <person name="Spatafora J.W."/>
            <person name="Aimea M.C."/>
        </authorList>
    </citation>
    <scope>NUCLEOTIDE SEQUENCE [LARGE SCALE GENOMIC DNA]</scope>
    <source>
        <strain evidence="19 20">UBC 951</strain>
    </source>
</reference>
<accession>A0A066WL70</accession>
<dbReference type="RefSeq" id="XP_013244681.1">
    <property type="nucleotide sequence ID" value="XM_013389227.1"/>
</dbReference>
<dbReference type="Gene3D" id="1.10.8.1220">
    <property type="match status" value="1"/>
</dbReference>
<evidence type="ECO:0000256" key="3">
    <source>
        <dbReference type="ARBA" id="ARBA00022197"/>
    </source>
</evidence>
<dbReference type="FunFam" id="3.40.50.300:FF:000122">
    <property type="entry name" value="Cytoplasmic dynein 1 heavy chain"/>
    <property type="match status" value="1"/>
</dbReference>
<evidence type="ECO:0000256" key="12">
    <source>
        <dbReference type="SAM" id="Coils"/>
    </source>
</evidence>
<dbReference type="InterPro" id="IPR024743">
    <property type="entry name" value="Dynein_HC_stalk"/>
</dbReference>
<feature type="coiled-coil region" evidence="12">
    <location>
        <begin position="304"/>
        <end position="352"/>
    </location>
</feature>
<dbReference type="PANTHER" id="PTHR45703">
    <property type="entry name" value="DYNEIN HEAVY CHAIN"/>
    <property type="match status" value="1"/>
</dbReference>
<dbReference type="GO" id="GO:0051959">
    <property type="term" value="F:dynein light intermediate chain binding"/>
    <property type="evidence" value="ECO:0007669"/>
    <property type="project" value="InterPro"/>
</dbReference>
<dbReference type="FunFam" id="3.10.490.20:FF:000004">
    <property type="entry name" value="Cytoplasmic dynein heavy chain 2"/>
    <property type="match status" value="1"/>
</dbReference>
<dbReference type="InParanoid" id="A0A066WL70"/>
<keyword evidence="7" id="KW-0067">ATP-binding</keyword>
<evidence type="ECO:0000259" key="14">
    <source>
        <dbReference type="Pfam" id="PF03028"/>
    </source>
</evidence>
<dbReference type="InterPro" id="IPR004273">
    <property type="entry name" value="Dynein_heavy_D6_P-loop"/>
</dbReference>
<dbReference type="EMBL" id="JMSN01000017">
    <property type="protein sequence ID" value="KDN51345.1"/>
    <property type="molecule type" value="Genomic_DNA"/>
</dbReference>
<dbReference type="GeneID" id="25265909"/>
<dbReference type="Proteomes" id="UP000027361">
    <property type="component" value="Unassembled WGS sequence"/>
</dbReference>
<keyword evidence="8" id="KW-0243">Dynein</keyword>
<dbReference type="FunFam" id="1.10.8.1220:FF:000007">
    <property type="entry name" value="Cytoplasmic dynein heavy chain 2"/>
    <property type="match status" value="1"/>
</dbReference>
<evidence type="ECO:0000259" key="15">
    <source>
        <dbReference type="Pfam" id="PF12777"/>
    </source>
</evidence>
<dbReference type="InterPro" id="IPR026983">
    <property type="entry name" value="DHC"/>
</dbReference>
<dbReference type="OMA" id="ISHFYQF"/>
<name>A0A066WL70_TILAU</name>
<organism evidence="19 20">
    <name type="scientific">Tilletiaria anomala (strain ATCC 24038 / CBS 436.72 / UBC 951)</name>
    <dbReference type="NCBI Taxonomy" id="1037660"/>
    <lineage>
        <taxon>Eukaryota</taxon>
        <taxon>Fungi</taxon>
        <taxon>Dikarya</taxon>
        <taxon>Basidiomycota</taxon>
        <taxon>Ustilaginomycotina</taxon>
        <taxon>Exobasidiomycetes</taxon>
        <taxon>Georgefischeriales</taxon>
        <taxon>Tilletiariaceae</taxon>
        <taxon>Tilletiaria</taxon>
    </lineage>
</organism>
<dbReference type="InterPro" id="IPR041228">
    <property type="entry name" value="Dynein_C"/>
</dbReference>
<feature type="domain" description="Dynein heavy chain AAA lid" evidence="17">
    <location>
        <begin position="1073"/>
        <end position="1220"/>
    </location>
</feature>
<evidence type="ECO:0000256" key="11">
    <source>
        <dbReference type="ARBA" id="ARBA00023212"/>
    </source>
</evidence>
<keyword evidence="6" id="KW-0547">Nucleotide-binding</keyword>
<evidence type="ECO:0000256" key="9">
    <source>
        <dbReference type="ARBA" id="ARBA00023054"/>
    </source>
</evidence>
<evidence type="ECO:0000256" key="10">
    <source>
        <dbReference type="ARBA" id="ARBA00023175"/>
    </source>
</evidence>
<evidence type="ECO:0000259" key="16">
    <source>
        <dbReference type="Pfam" id="PF12781"/>
    </source>
</evidence>
<dbReference type="GO" id="GO:0005874">
    <property type="term" value="C:microtubule"/>
    <property type="evidence" value="ECO:0007669"/>
    <property type="project" value="UniProtKB-KW"/>
</dbReference>
<evidence type="ECO:0000256" key="5">
    <source>
        <dbReference type="ARBA" id="ARBA00022701"/>
    </source>
</evidence>
<dbReference type="Pfam" id="PF03028">
    <property type="entry name" value="Dynein_heavy"/>
    <property type="match status" value="1"/>
</dbReference>
<feature type="compositionally biased region" description="Polar residues" evidence="13">
    <location>
        <begin position="1250"/>
        <end position="1264"/>
    </location>
</feature>
<comment type="similarity">
    <text evidence="2">Belongs to the dynein heavy chain family.</text>
</comment>
<dbReference type="Gene3D" id="6.10.140.1060">
    <property type="match status" value="1"/>
</dbReference>
<evidence type="ECO:0000256" key="13">
    <source>
        <dbReference type="SAM" id="MobiDB-lite"/>
    </source>
</evidence>
<dbReference type="GO" id="GO:0072384">
    <property type="term" value="P:organelle transport along microtubule"/>
    <property type="evidence" value="ECO:0007669"/>
    <property type="project" value="UniProtKB-ARBA"/>
</dbReference>
<dbReference type="HOGENOM" id="CLU_000038_1_2_1"/>
<dbReference type="Gene3D" id="1.20.1270.280">
    <property type="match status" value="1"/>
</dbReference>
<evidence type="ECO:0000256" key="2">
    <source>
        <dbReference type="ARBA" id="ARBA00008887"/>
    </source>
</evidence>
<keyword evidence="10" id="KW-0505">Motor protein</keyword>
<dbReference type="InterPro" id="IPR041658">
    <property type="entry name" value="AAA_lid_11"/>
</dbReference>
<evidence type="ECO:0000256" key="8">
    <source>
        <dbReference type="ARBA" id="ARBA00023017"/>
    </source>
</evidence>
<feature type="domain" description="Dynein heavy chain region D6 P-loop" evidence="14">
    <location>
        <begin position="932"/>
        <end position="1039"/>
    </location>
</feature>
<comment type="caution">
    <text evidence="19">The sequence shown here is derived from an EMBL/GenBank/DDBJ whole genome shotgun (WGS) entry which is preliminary data.</text>
</comment>
<gene>
    <name evidence="19" type="ORF">K437DRAFT_267163</name>
</gene>
<evidence type="ECO:0000256" key="7">
    <source>
        <dbReference type="ARBA" id="ARBA00022840"/>
    </source>
</evidence>
<evidence type="ECO:0000256" key="4">
    <source>
        <dbReference type="ARBA" id="ARBA00022490"/>
    </source>
</evidence>
<dbReference type="GO" id="GO:0045505">
    <property type="term" value="F:dynein intermediate chain binding"/>
    <property type="evidence" value="ECO:0007669"/>
    <property type="project" value="InterPro"/>
</dbReference>
<dbReference type="Pfam" id="PF12777">
    <property type="entry name" value="MT"/>
    <property type="match status" value="1"/>
</dbReference>
<protein>
    <recommendedName>
        <fullName evidence="3">Dynein heavy chain, cytoplasmic</fullName>
    </recommendedName>
</protein>
<feature type="region of interest" description="Disordered" evidence="13">
    <location>
        <begin position="1245"/>
        <end position="1264"/>
    </location>
</feature>
<dbReference type="FunFam" id="1.10.8.720:FF:000003">
    <property type="entry name" value="Cytoplasmic dynein heavy chain 2"/>
    <property type="match status" value="1"/>
</dbReference>
<dbReference type="Gene3D" id="3.40.50.300">
    <property type="entry name" value="P-loop containing nucleotide triphosphate hydrolases"/>
    <property type="match status" value="2"/>
</dbReference>
<dbReference type="Gene3D" id="3.10.490.20">
    <property type="match status" value="1"/>
</dbReference>
<dbReference type="GO" id="GO:0030286">
    <property type="term" value="C:dynein complex"/>
    <property type="evidence" value="ECO:0007669"/>
    <property type="project" value="UniProtKB-KW"/>
</dbReference>
<dbReference type="FunFam" id="1.20.920.20:FF:000002">
    <property type="entry name" value="Cytoplasmic dynein 1 heavy chain"/>
    <property type="match status" value="1"/>
</dbReference>
<evidence type="ECO:0000256" key="1">
    <source>
        <dbReference type="ARBA" id="ARBA00004245"/>
    </source>
</evidence>
<feature type="coiled-coil region" evidence="12">
    <location>
        <begin position="85"/>
        <end position="147"/>
    </location>
</feature>
<evidence type="ECO:0000259" key="18">
    <source>
        <dbReference type="Pfam" id="PF18199"/>
    </source>
</evidence>
<dbReference type="InterPro" id="IPR043160">
    <property type="entry name" value="Dynein_C_barrel"/>
</dbReference>
<dbReference type="GO" id="GO:0007097">
    <property type="term" value="P:nuclear migration"/>
    <property type="evidence" value="ECO:0007669"/>
    <property type="project" value="UniProtKB-ARBA"/>
</dbReference>